<dbReference type="PhylomeDB" id="A0A068U059"/>
<dbReference type="InterPro" id="IPR018253">
    <property type="entry name" value="DnaJ_domain_CS"/>
</dbReference>
<gene>
    <name evidence="3" type="ORF">GSCOC_T00037074001</name>
</gene>
<dbReference type="EMBL" id="HG739091">
    <property type="protein sequence ID" value="CDP01896.1"/>
    <property type="molecule type" value="Genomic_DNA"/>
</dbReference>
<dbReference type="FunCoup" id="A0A068U059">
    <property type="interactions" value="370"/>
</dbReference>
<dbReference type="PRINTS" id="PR00625">
    <property type="entry name" value="JDOMAIN"/>
</dbReference>
<dbReference type="SMART" id="SM00271">
    <property type="entry name" value="DnaJ"/>
    <property type="match status" value="1"/>
</dbReference>
<dbReference type="InterPro" id="IPR001623">
    <property type="entry name" value="DnaJ_domain"/>
</dbReference>
<dbReference type="STRING" id="49390.A0A068U059"/>
<dbReference type="InterPro" id="IPR036869">
    <property type="entry name" value="J_dom_sf"/>
</dbReference>
<dbReference type="PANTHER" id="PTHR44240">
    <property type="entry name" value="DNAJ DOMAIN (PROKARYOTIC HEAT SHOCK PROTEIN)-RELATED"/>
    <property type="match status" value="1"/>
</dbReference>
<dbReference type="Gramene" id="CDP01896">
    <property type="protein sequence ID" value="CDP01896"/>
    <property type="gene ID" value="GSCOC_T00037074001"/>
</dbReference>
<dbReference type="InParanoid" id="A0A068U059"/>
<reference evidence="4" key="1">
    <citation type="journal article" date="2014" name="Science">
        <title>The coffee genome provides insight into the convergent evolution of caffeine biosynthesis.</title>
        <authorList>
            <person name="Denoeud F."/>
            <person name="Carretero-Paulet L."/>
            <person name="Dereeper A."/>
            <person name="Droc G."/>
            <person name="Guyot R."/>
            <person name="Pietrella M."/>
            <person name="Zheng C."/>
            <person name="Alberti A."/>
            <person name="Anthony F."/>
            <person name="Aprea G."/>
            <person name="Aury J.M."/>
            <person name="Bento P."/>
            <person name="Bernard M."/>
            <person name="Bocs S."/>
            <person name="Campa C."/>
            <person name="Cenci A."/>
            <person name="Combes M.C."/>
            <person name="Crouzillat D."/>
            <person name="Da Silva C."/>
            <person name="Daddiego L."/>
            <person name="De Bellis F."/>
            <person name="Dussert S."/>
            <person name="Garsmeur O."/>
            <person name="Gayraud T."/>
            <person name="Guignon V."/>
            <person name="Jahn K."/>
            <person name="Jamilloux V."/>
            <person name="Joet T."/>
            <person name="Labadie K."/>
            <person name="Lan T."/>
            <person name="Leclercq J."/>
            <person name="Lepelley M."/>
            <person name="Leroy T."/>
            <person name="Li L.T."/>
            <person name="Librado P."/>
            <person name="Lopez L."/>
            <person name="Munoz A."/>
            <person name="Noel B."/>
            <person name="Pallavicini A."/>
            <person name="Perrotta G."/>
            <person name="Poncet V."/>
            <person name="Pot D."/>
            <person name="Priyono X."/>
            <person name="Rigoreau M."/>
            <person name="Rouard M."/>
            <person name="Rozas J."/>
            <person name="Tranchant-Dubreuil C."/>
            <person name="VanBuren R."/>
            <person name="Zhang Q."/>
            <person name="Andrade A.C."/>
            <person name="Argout X."/>
            <person name="Bertrand B."/>
            <person name="de Kochko A."/>
            <person name="Graziosi G."/>
            <person name="Henry R.J."/>
            <person name="Jayarama X."/>
            <person name="Ming R."/>
            <person name="Nagai C."/>
            <person name="Rounsley S."/>
            <person name="Sankoff D."/>
            <person name="Giuliano G."/>
            <person name="Albert V.A."/>
            <person name="Wincker P."/>
            <person name="Lashermes P."/>
        </authorList>
    </citation>
    <scope>NUCLEOTIDE SEQUENCE [LARGE SCALE GENOMIC DNA]</scope>
    <source>
        <strain evidence="4">cv. DH200-94</strain>
    </source>
</reference>
<dbReference type="PROSITE" id="PS50076">
    <property type="entry name" value="DNAJ_2"/>
    <property type="match status" value="1"/>
</dbReference>
<evidence type="ECO:0000313" key="3">
    <source>
        <dbReference type="EMBL" id="CDP01896.1"/>
    </source>
</evidence>
<accession>A0A068U059</accession>
<feature type="domain" description="J" evidence="2">
    <location>
        <begin position="70"/>
        <end position="137"/>
    </location>
</feature>
<dbReference type="OrthoDB" id="445556at2759"/>
<dbReference type="InterPro" id="IPR052276">
    <property type="entry name" value="Diphthamide-biosynth_chaperone"/>
</dbReference>
<dbReference type="Proteomes" id="UP000295252">
    <property type="component" value="Chromosome IX"/>
</dbReference>
<dbReference type="CDD" id="cd06257">
    <property type="entry name" value="DnaJ"/>
    <property type="match status" value="1"/>
</dbReference>
<dbReference type="PROSITE" id="PS00636">
    <property type="entry name" value="DNAJ_1"/>
    <property type="match status" value="1"/>
</dbReference>
<evidence type="ECO:0000313" key="4">
    <source>
        <dbReference type="Proteomes" id="UP000295252"/>
    </source>
</evidence>
<evidence type="ECO:0000259" key="2">
    <source>
        <dbReference type="PROSITE" id="PS50076"/>
    </source>
</evidence>
<dbReference type="OMA" id="ARVHFPQ"/>
<organism evidence="3 4">
    <name type="scientific">Coffea canephora</name>
    <name type="common">Robusta coffee</name>
    <dbReference type="NCBI Taxonomy" id="49390"/>
    <lineage>
        <taxon>Eukaryota</taxon>
        <taxon>Viridiplantae</taxon>
        <taxon>Streptophyta</taxon>
        <taxon>Embryophyta</taxon>
        <taxon>Tracheophyta</taxon>
        <taxon>Spermatophyta</taxon>
        <taxon>Magnoliopsida</taxon>
        <taxon>eudicotyledons</taxon>
        <taxon>Gunneridae</taxon>
        <taxon>Pentapetalae</taxon>
        <taxon>asterids</taxon>
        <taxon>lamiids</taxon>
        <taxon>Gentianales</taxon>
        <taxon>Rubiaceae</taxon>
        <taxon>Ixoroideae</taxon>
        <taxon>Gardenieae complex</taxon>
        <taxon>Bertiereae - Coffeeae clade</taxon>
        <taxon>Coffeeae</taxon>
        <taxon>Coffea</taxon>
    </lineage>
</organism>
<dbReference type="PANTHER" id="PTHR44240:SF10">
    <property type="entry name" value="J DOMAIN-CONTAINING PROTEIN"/>
    <property type="match status" value="1"/>
</dbReference>
<protein>
    <recommendedName>
        <fullName evidence="2">J domain-containing protein</fullName>
    </recommendedName>
</protein>
<feature type="region of interest" description="Disordered" evidence="1">
    <location>
        <begin position="151"/>
        <end position="171"/>
    </location>
</feature>
<dbReference type="Gene3D" id="1.10.287.110">
    <property type="entry name" value="DnaJ domain"/>
    <property type="match status" value="1"/>
</dbReference>
<dbReference type="AlphaFoldDB" id="A0A068U059"/>
<keyword evidence="4" id="KW-1185">Reference proteome</keyword>
<name>A0A068U059_COFCA</name>
<sequence>MSLLCSPSRSVFQLPQNFSGEAFLPPTSNSSFRRPRAGVVSAAYASYATAESERTTSTCVLPPRLTAPTSFYEVLGIPMGATSGEIKAAYRRLAKGCHPDLAGTDEKSSSADEFIKVHAAYSTLSDPEKRADYDRRLFRSLRGVRLYSTPSPTKSRYSGYSGRNWETDQCW</sequence>
<dbReference type="SUPFAM" id="SSF46565">
    <property type="entry name" value="Chaperone J-domain"/>
    <property type="match status" value="1"/>
</dbReference>
<proteinExistence type="predicted"/>
<evidence type="ECO:0000256" key="1">
    <source>
        <dbReference type="SAM" id="MobiDB-lite"/>
    </source>
</evidence>
<dbReference type="Pfam" id="PF00226">
    <property type="entry name" value="DnaJ"/>
    <property type="match status" value="1"/>
</dbReference>